<comment type="caution">
    <text evidence="1">The sequence shown here is derived from an EMBL/GenBank/DDBJ whole genome shotgun (WGS) entry which is preliminary data.</text>
</comment>
<name>A0ABR7CV34_9BACT</name>
<dbReference type="RefSeq" id="WP_186974493.1">
    <property type="nucleotide sequence ID" value="NZ_JACOOH010000001.1"/>
</dbReference>
<sequence length="212" mass="23443">MAEFNSYLLGKARRSVGNITLCYTRSKNIAKAKVFSRKDNPTPEILDQRARMKALVSLSRKIIPVIRKGFVGIGNGTTSNAFVARNMGAVNVDEKHVGTVDLDQLKLAAGILYPPKVTVAYSTGSQKYTFEQEMQGEEDGFALQDDRVYGVLYETVLERARLVTLRDRGESGSTSYALPEDWNNENVKAYCFATSKNGRQASDSRVLTLGES</sequence>
<gene>
    <name evidence="1" type="ORF">H8S64_00010</name>
</gene>
<proteinExistence type="predicted"/>
<keyword evidence="2" id="KW-1185">Reference proteome</keyword>
<reference evidence="1 2" key="1">
    <citation type="submission" date="2020-08" db="EMBL/GenBank/DDBJ databases">
        <title>Genome public.</title>
        <authorList>
            <person name="Liu C."/>
            <person name="Sun Q."/>
        </authorList>
    </citation>
    <scope>NUCLEOTIDE SEQUENCE [LARGE SCALE GENOMIC DNA]</scope>
    <source>
        <strain evidence="1 2">NSJ-56</strain>
    </source>
</reference>
<dbReference type="EMBL" id="JACOOH010000001">
    <property type="protein sequence ID" value="MBC5619474.1"/>
    <property type="molecule type" value="Genomic_DNA"/>
</dbReference>
<organism evidence="1 2">
    <name type="scientific">Butyricimonas hominis</name>
    <dbReference type="NCBI Taxonomy" id="2763032"/>
    <lineage>
        <taxon>Bacteria</taxon>
        <taxon>Pseudomonadati</taxon>
        <taxon>Bacteroidota</taxon>
        <taxon>Bacteroidia</taxon>
        <taxon>Bacteroidales</taxon>
        <taxon>Odoribacteraceae</taxon>
        <taxon>Butyricimonas</taxon>
    </lineage>
</organism>
<dbReference type="Proteomes" id="UP000646484">
    <property type="component" value="Unassembled WGS sequence"/>
</dbReference>
<accession>A0ABR7CV34</accession>
<evidence type="ECO:0008006" key="3">
    <source>
        <dbReference type="Google" id="ProtNLM"/>
    </source>
</evidence>
<evidence type="ECO:0000313" key="1">
    <source>
        <dbReference type="EMBL" id="MBC5619474.1"/>
    </source>
</evidence>
<evidence type="ECO:0000313" key="2">
    <source>
        <dbReference type="Proteomes" id="UP000646484"/>
    </source>
</evidence>
<protein>
    <recommendedName>
        <fullName evidence="3">Phage tail protein</fullName>
    </recommendedName>
</protein>